<feature type="compositionally biased region" description="Acidic residues" evidence="1">
    <location>
        <begin position="138"/>
        <end position="155"/>
    </location>
</feature>
<feature type="compositionally biased region" description="Basic and acidic residues" evidence="1">
    <location>
        <begin position="74"/>
        <end position="83"/>
    </location>
</feature>
<proteinExistence type="predicted"/>
<evidence type="ECO:0000313" key="3">
    <source>
        <dbReference type="Proteomes" id="UP000184546"/>
    </source>
</evidence>
<keyword evidence="3" id="KW-1185">Reference proteome</keyword>
<dbReference type="OrthoDB" id="4156714at2759"/>
<name>A0A1L9WN66_ASPA1</name>
<dbReference type="GeneID" id="30975461"/>
<reference evidence="3" key="1">
    <citation type="journal article" date="2017" name="Genome Biol.">
        <title>Comparative genomics reveals high biological diversity and specific adaptations in the industrially and medically important fungal genus Aspergillus.</title>
        <authorList>
            <person name="de Vries R.P."/>
            <person name="Riley R."/>
            <person name="Wiebenga A."/>
            <person name="Aguilar-Osorio G."/>
            <person name="Amillis S."/>
            <person name="Uchima C.A."/>
            <person name="Anderluh G."/>
            <person name="Asadollahi M."/>
            <person name="Askin M."/>
            <person name="Barry K."/>
            <person name="Battaglia E."/>
            <person name="Bayram O."/>
            <person name="Benocci T."/>
            <person name="Braus-Stromeyer S.A."/>
            <person name="Caldana C."/>
            <person name="Canovas D."/>
            <person name="Cerqueira G.C."/>
            <person name="Chen F."/>
            <person name="Chen W."/>
            <person name="Choi C."/>
            <person name="Clum A."/>
            <person name="Dos Santos R.A."/>
            <person name="Damasio A.R."/>
            <person name="Diallinas G."/>
            <person name="Emri T."/>
            <person name="Fekete E."/>
            <person name="Flipphi M."/>
            <person name="Freyberg S."/>
            <person name="Gallo A."/>
            <person name="Gournas C."/>
            <person name="Habgood R."/>
            <person name="Hainaut M."/>
            <person name="Harispe M.L."/>
            <person name="Henrissat B."/>
            <person name="Hilden K.S."/>
            <person name="Hope R."/>
            <person name="Hossain A."/>
            <person name="Karabika E."/>
            <person name="Karaffa L."/>
            <person name="Karanyi Z."/>
            <person name="Krasevec N."/>
            <person name="Kuo A."/>
            <person name="Kusch H."/>
            <person name="LaButti K."/>
            <person name="Lagendijk E.L."/>
            <person name="Lapidus A."/>
            <person name="Levasseur A."/>
            <person name="Lindquist E."/>
            <person name="Lipzen A."/>
            <person name="Logrieco A.F."/>
            <person name="MacCabe A."/>
            <person name="Maekelae M.R."/>
            <person name="Malavazi I."/>
            <person name="Melin P."/>
            <person name="Meyer V."/>
            <person name="Mielnichuk N."/>
            <person name="Miskei M."/>
            <person name="Molnar A.P."/>
            <person name="Mule G."/>
            <person name="Ngan C.Y."/>
            <person name="Orejas M."/>
            <person name="Orosz E."/>
            <person name="Ouedraogo J.P."/>
            <person name="Overkamp K.M."/>
            <person name="Park H.-S."/>
            <person name="Perrone G."/>
            <person name="Piumi F."/>
            <person name="Punt P.J."/>
            <person name="Ram A.F."/>
            <person name="Ramon A."/>
            <person name="Rauscher S."/>
            <person name="Record E."/>
            <person name="Riano-Pachon D.M."/>
            <person name="Robert V."/>
            <person name="Roehrig J."/>
            <person name="Ruller R."/>
            <person name="Salamov A."/>
            <person name="Salih N.S."/>
            <person name="Samson R.A."/>
            <person name="Sandor E."/>
            <person name="Sanguinetti M."/>
            <person name="Schuetze T."/>
            <person name="Sepcic K."/>
            <person name="Shelest E."/>
            <person name="Sherlock G."/>
            <person name="Sophianopoulou V."/>
            <person name="Squina F.M."/>
            <person name="Sun H."/>
            <person name="Susca A."/>
            <person name="Todd R.B."/>
            <person name="Tsang A."/>
            <person name="Unkles S.E."/>
            <person name="van de Wiele N."/>
            <person name="van Rossen-Uffink D."/>
            <person name="Oliveira J.V."/>
            <person name="Vesth T.C."/>
            <person name="Visser J."/>
            <person name="Yu J.-H."/>
            <person name="Zhou M."/>
            <person name="Andersen M.R."/>
            <person name="Archer D.B."/>
            <person name="Baker S.E."/>
            <person name="Benoit I."/>
            <person name="Brakhage A.A."/>
            <person name="Braus G.H."/>
            <person name="Fischer R."/>
            <person name="Frisvad J.C."/>
            <person name="Goldman G.H."/>
            <person name="Houbraken J."/>
            <person name="Oakley B."/>
            <person name="Pocsi I."/>
            <person name="Scazzocchio C."/>
            <person name="Seiboth B."/>
            <person name="vanKuyk P.A."/>
            <person name="Wortman J."/>
            <person name="Dyer P.S."/>
            <person name="Grigoriev I.V."/>
        </authorList>
    </citation>
    <scope>NUCLEOTIDE SEQUENCE [LARGE SCALE GENOMIC DNA]</scope>
    <source>
        <strain evidence="3">ATCC 16872 / CBS 172.66 / WB 5094</strain>
    </source>
</reference>
<dbReference type="STRING" id="690307.A0A1L9WN66"/>
<feature type="region of interest" description="Disordered" evidence="1">
    <location>
        <begin position="74"/>
        <end position="155"/>
    </location>
</feature>
<evidence type="ECO:0000313" key="2">
    <source>
        <dbReference type="EMBL" id="OJJ97570.1"/>
    </source>
</evidence>
<sequence length="155" mass="17646">MACHCLREIARFRNGDPRAEAQRLHQLDEDDPRLDGKDIVLFVQPAVLAFGSVHGEHYDQSKVRAAANVLVNDRTAHTKHEQPTKFSRSIKAKGLEEADRFSKAGRSINPEKPIWMKRPSSVESSGHFEKRPDRKNDDDDNDDDDDEDPMVLDTK</sequence>
<protein>
    <submittedName>
        <fullName evidence="2">Uncharacterized protein</fullName>
    </submittedName>
</protein>
<accession>A0A1L9WN66</accession>
<dbReference type="EMBL" id="KV878982">
    <property type="protein sequence ID" value="OJJ97570.1"/>
    <property type="molecule type" value="Genomic_DNA"/>
</dbReference>
<evidence type="ECO:0000256" key="1">
    <source>
        <dbReference type="SAM" id="MobiDB-lite"/>
    </source>
</evidence>
<dbReference type="RefSeq" id="XP_020053910.1">
    <property type="nucleotide sequence ID" value="XM_020201647.1"/>
</dbReference>
<dbReference type="AlphaFoldDB" id="A0A1L9WN66"/>
<dbReference type="Proteomes" id="UP000184546">
    <property type="component" value="Unassembled WGS sequence"/>
</dbReference>
<organism evidence="2 3">
    <name type="scientific">Aspergillus aculeatus (strain ATCC 16872 / CBS 172.66 / WB 5094)</name>
    <dbReference type="NCBI Taxonomy" id="690307"/>
    <lineage>
        <taxon>Eukaryota</taxon>
        <taxon>Fungi</taxon>
        <taxon>Dikarya</taxon>
        <taxon>Ascomycota</taxon>
        <taxon>Pezizomycotina</taxon>
        <taxon>Eurotiomycetes</taxon>
        <taxon>Eurotiomycetidae</taxon>
        <taxon>Eurotiales</taxon>
        <taxon>Aspergillaceae</taxon>
        <taxon>Aspergillus</taxon>
        <taxon>Aspergillus subgen. Circumdati</taxon>
    </lineage>
</organism>
<dbReference type="VEuPathDB" id="FungiDB:ASPACDRAFT_45661"/>
<gene>
    <name evidence="2" type="ORF">ASPACDRAFT_45661</name>
</gene>
<feature type="compositionally biased region" description="Basic and acidic residues" evidence="1">
    <location>
        <begin position="126"/>
        <end position="137"/>
    </location>
</feature>
<feature type="compositionally biased region" description="Basic and acidic residues" evidence="1">
    <location>
        <begin position="93"/>
        <end position="102"/>
    </location>
</feature>